<dbReference type="PANTHER" id="PTHR43816:SF1">
    <property type="entry name" value="NICOTINAMIDE PHOSPHORIBOSYLTRANSFERASE"/>
    <property type="match status" value="1"/>
</dbReference>
<keyword evidence="4 11" id="KW-0808">Transferase</keyword>
<dbReference type="PIRSF" id="PIRSF005943">
    <property type="entry name" value="NMPRT"/>
    <property type="match status" value="1"/>
</dbReference>
<evidence type="ECO:0000256" key="5">
    <source>
        <dbReference type="ARBA" id="ARBA00035007"/>
    </source>
</evidence>
<dbReference type="PANTHER" id="PTHR43816">
    <property type="entry name" value="NICOTINAMIDE PHOSPHORIBOSYLTRANSFERASE"/>
    <property type="match status" value="1"/>
</dbReference>
<dbReference type="Proteomes" id="UP001349343">
    <property type="component" value="Segment"/>
</dbReference>
<keyword evidence="12" id="KW-1185">Reference proteome</keyword>
<evidence type="ECO:0000256" key="8">
    <source>
        <dbReference type="ARBA" id="ARBA00047835"/>
    </source>
</evidence>
<organism evidence="11 12">
    <name type="scientific">phage Lak_Megaphage_RVC_JS4_GC31</name>
    <dbReference type="NCBI Taxonomy" id="3109228"/>
    <lineage>
        <taxon>Viruses</taxon>
        <taxon>Duplodnaviria</taxon>
        <taxon>Heunggongvirae</taxon>
        <taxon>Uroviricota</taxon>
        <taxon>Caudoviricetes</taxon>
        <taxon>Caudoviricetes code 15 clade</taxon>
    </lineage>
</organism>
<evidence type="ECO:0000259" key="10">
    <source>
        <dbReference type="Pfam" id="PF18127"/>
    </source>
</evidence>
<keyword evidence="2" id="KW-0662">Pyridine nucleotide biosynthesis</keyword>
<evidence type="ECO:0000256" key="2">
    <source>
        <dbReference type="ARBA" id="ARBA00022642"/>
    </source>
</evidence>
<accession>A0ABZ0Z180</accession>
<evidence type="ECO:0000256" key="1">
    <source>
        <dbReference type="ARBA" id="ARBA00010897"/>
    </source>
</evidence>
<proteinExistence type="inferred from homology"/>
<sequence length="532" mass="59906">MTNVNVNSQQVMVQEILLNAMLLTDGYKLGHRTMYPKGMTQLFSNFTPRGNKYFPEATEGVVVFGIQYFVKKYLIDMFNNFFFNLPEDQVRSTYAELLETFLGGATASKIGTDHIVALHRLGYLPIRIKALPEGTYCPIGCPVLTITNTHPDFAWLTNYLESLSSNVLWQPMTSATIADVFKRELVRHAMKTGFYNPNDTSNLDFLCHDFSMRGMGSLEASITSGMAHLTSFCGSETVPAIKMVEYYYKADPKSELIANTVPATEHSIECSNATDENGTPNDEIYFKNILDEFPEGFISIVADGYDYWHFITKIVPKYKDQIMARNGRVVIRPDSGDPVKIVCGDSEATDPYVRMGSYEFLWNTFGGTFNDKDYKVLDPHIGLLYGDSINMKRQKAIYAQLEDKMFAATNLVLGIGSFTYQCNTRDSLAFACKATYCVVNNKPIEIFKDPKTVTGTPKKSHRGLIMVELVTTPENPIPHYVVRDRVTAEEEASEANQLKTVFEDGKLVTEYTLAEIRETRRKAVHAIVSAQF</sequence>
<dbReference type="InterPro" id="IPR013785">
    <property type="entry name" value="Aldolase_TIM"/>
</dbReference>
<reference evidence="11 12" key="1">
    <citation type="submission" date="2023-11" db="EMBL/GenBank/DDBJ databases">
        <authorList>
            <person name="Cook R."/>
            <person name="Crisci M."/>
            <person name="Pye H."/>
            <person name="Adriaenssens E."/>
            <person name="Santini J."/>
        </authorList>
    </citation>
    <scope>NUCLEOTIDE SEQUENCE [LARGE SCALE GENOMIC DNA]</scope>
    <source>
        <strain evidence="11">Lak_Megaphage_RVC_JS4_GC31</strain>
    </source>
</reference>
<evidence type="ECO:0000259" key="9">
    <source>
        <dbReference type="Pfam" id="PF04095"/>
    </source>
</evidence>
<dbReference type="InterPro" id="IPR041529">
    <property type="entry name" value="DUF5598"/>
</dbReference>
<dbReference type="Gene3D" id="3.20.20.70">
    <property type="entry name" value="Aldolase class I"/>
    <property type="match status" value="1"/>
</dbReference>
<dbReference type="SUPFAM" id="SSF51690">
    <property type="entry name" value="Nicotinate/Quinolinate PRTase C-terminal domain-like"/>
    <property type="match status" value="1"/>
</dbReference>
<comment type="pathway">
    <text evidence="5">Cofactor biosynthesis; NAD(+) biosynthesis; nicotinamide D-ribonucleotide from 5-phospho-alpha-D-ribose 1-diphosphate and nicotinamide: step 1/1.</text>
</comment>
<dbReference type="NCBIfam" id="NF006629">
    <property type="entry name" value="PRK09198.1"/>
    <property type="match status" value="1"/>
</dbReference>
<feature type="domain" description="Nicotinate/nicotinamide phosphoribosyltransferase" evidence="9">
    <location>
        <begin position="205"/>
        <end position="505"/>
    </location>
</feature>
<evidence type="ECO:0000256" key="3">
    <source>
        <dbReference type="ARBA" id="ARBA00022676"/>
    </source>
</evidence>
<feature type="domain" description="Nicotinamide phosphoribosyltransferase N-terminal" evidence="10">
    <location>
        <begin position="19"/>
        <end position="76"/>
    </location>
</feature>
<dbReference type="GO" id="GO:0016740">
    <property type="term" value="F:transferase activity"/>
    <property type="evidence" value="ECO:0007669"/>
    <property type="project" value="UniProtKB-KW"/>
</dbReference>
<comment type="similarity">
    <text evidence="1">Belongs to the NAPRTase family.</text>
</comment>
<dbReference type="InterPro" id="IPR036068">
    <property type="entry name" value="Nicotinate_pribotase-like_C"/>
</dbReference>
<evidence type="ECO:0000256" key="7">
    <source>
        <dbReference type="ARBA" id="ARBA00035036"/>
    </source>
</evidence>
<dbReference type="Pfam" id="PF18127">
    <property type="entry name" value="NAMPT_N"/>
    <property type="match status" value="1"/>
</dbReference>
<comment type="catalytic activity">
    <reaction evidence="8">
        <text>beta-nicotinamide D-ribonucleotide + diphosphate = 5-phospho-alpha-D-ribose 1-diphosphate + nicotinamide + H(+)</text>
        <dbReference type="Rhea" id="RHEA:16149"/>
        <dbReference type="ChEBI" id="CHEBI:14649"/>
        <dbReference type="ChEBI" id="CHEBI:15378"/>
        <dbReference type="ChEBI" id="CHEBI:17154"/>
        <dbReference type="ChEBI" id="CHEBI:33019"/>
        <dbReference type="ChEBI" id="CHEBI:58017"/>
        <dbReference type="EC" id="2.4.2.12"/>
    </reaction>
    <physiologicalReaction direction="right-to-left" evidence="8">
        <dbReference type="Rhea" id="RHEA:16151"/>
    </physiologicalReaction>
</comment>
<evidence type="ECO:0000256" key="4">
    <source>
        <dbReference type="ARBA" id="ARBA00022679"/>
    </source>
</evidence>
<evidence type="ECO:0000313" key="12">
    <source>
        <dbReference type="Proteomes" id="UP001349343"/>
    </source>
</evidence>
<evidence type="ECO:0000256" key="6">
    <source>
        <dbReference type="ARBA" id="ARBA00035024"/>
    </source>
</evidence>
<dbReference type="EMBL" id="OR769222">
    <property type="protein sequence ID" value="WQJ52926.1"/>
    <property type="molecule type" value="Genomic_DNA"/>
</dbReference>
<evidence type="ECO:0000313" key="11">
    <source>
        <dbReference type="EMBL" id="WQJ52926.1"/>
    </source>
</evidence>
<dbReference type="EC" id="2.4.2.12" evidence="6"/>
<dbReference type="InterPro" id="IPR016471">
    <property type="entry name" value="Nicotinamide_PRibTrfase"/>
</dbReference>
<dbReference type="Pfam" id="PF04095">
    <property type="entry name" value="NAPRTase"/>
    <property type="match status" value="1"/>
</dbReference>
<keyword evidence="3" id="KW-0328">Glycosyltransferase</keyword>
<name>A0ABZ0Z180_9CAUD</name>
<dbReference type="InterPro" id="IPR041525">
    <property type="entry name" value="N/Namide_PRibTrfase"/>
</dbReference>
<protein>
    <recommendedName>
        <fullName evidence="7">Nicotinamide phosphoribosyltransferase</fullName>
        <ecNumber evidence="6">2.4.2.12</ecNumber>
    </recommendedName>
</protein>